<proteinExistence type="predicted"/>
<dbReference type="EMBL" id="JACAZI010000009">
    <property type="protein sequence ID" value="KAF7352272.1"/>
    <property type="molecule type" value="Genomic_DNA"/>
</dbReference>
<organism evidence="2 3">
    <name type="scientific">Mycena venus</name>
    <dbReference type="NCBI Taxonomy" id="2733690"/>
    <lineage>
        <taxon>Eukaryota</taxon>
        <taxon>Fungi</taxon>
        <taxon>Dikarya</taxon>
        <taxon>Basidiomycota</taxon>
        <taxon>Agaricomycotina</taxon>
        <taxon>Agaricomycetes</taxon>
        <taxon>Agaricomycetidae</taxon>
        <taxon>Agaricales</taxon>
        <taxon>Marasmiineae</taxon>
        <taxon>Mycenaceae</taxon>
        <taxon>Mycena</taxon>
    </lineage>
</organism>
<evidence type="ECO:0000256" key="1">
    <source>
        <dbReference type="SAM" id="MobiDB-lite"/>
    </source>
</evidence>
<reference evidence="2" key="1">
    <citation type="submission" date="2020-05" db="EMBL/GenBank/DDBJ databases">
        <title>Mycena genomes resolve the evolution of fungal bioluminescence.</title>
        <authorList>
            <person name="Tsai I.J."/>
        </authorList>
    </citation>
    <scope>NUCLEOTIDE SEQUENCE</scope>
    <source>
        <strain evidence="2">CCC161011</strain>
    </source>
</reference>
<evidence type="ECO:0000313" key="3">
    <source>
        <dbReference type="Proteomes" id="UP000620124"/>
    </source>
</evidence>
<name>A0A8H7CXY0_9AGAR</name>
<dbReference type="Proteomes" id="UP000620124">
    <property type="component" value="Unassembled WGS sequence"/>
</dbReference>
<feature type="compositionally biased region" description="Acidic residues" evidence="1">
    <location>
        <begin position="81"/>
        <end position="91"/>
    </location>
</feature>
<dbReference type="OrthoDB" id="3263613at2759"/>
<gene>
    <name evidence="2" type="ORF">MVEN_01190900</name>
</gene>
<evidence type="ECO:0000313" key="2">
    <source>
        <dbReference type="EMBL" id="KAF7352272.1"/>
    </source>
</evidence>
<feature type="compositionally biased region" description="Polar residues" evidence="1">
    <location>
        <begin position="1"/>
        <end position="30"/>
    </location>
</feature>
<comment type="caution">
    <text evidence="2">The sequence shown here is derived from an EMBL/GenBank/DDBJ whole genome shotgun (WGS) entry which is preliminary data.</text>
</comment>
<protein>
    <submittedName>
        <fullName evidence="2">Uncharacterized protein</fullName>
    </submittedName>
</protein>
<dbReference type="AlphaFoldDB" id="A0A8H7CXY0"/>
<keyword evidence="3" id="KW-1185">Reference proteome</keyword>
<feature type="region of interest" description="Disordered" evidence="1">
    <location>
        <begin position="1"/>
        <end position="112"/>
    </location>
</feature>
<sequence length="293" mass="30823">MPPTLRSSPAGTRTTQNSTKVATPEKSSTPGKPRYCTTCKRPRKGHPREGCPFAEESIQDETLSDSPTRSVADALNALDLAEQDATDDEGLDEKKPSKPFTRMPGTLLTPTPSFMYSQSSQVSCKTEMPPAPNASFSSSIPYLGLSQASAVAATPRARTPMDDRSVTPPPATRPLMRTLTSEERTAFTASLTHLAKAAVYVLPTLDVPAVCAAATERGLSTRTLPLDHADTLLVVGHTAAAVEVLVYQVEAKMHALVPKPPPAGRAPTLSTAAKAVMISAVGAAAAWSALAFS</sequence>
<feature type="region of interest" description="Disordered" evidence="1">
    <location>
        <begin position="153"/>
        <end position="174"/>
    </location>
</feature>
<accession>A0A8H7CXY0</accession>